<evidence type="ECO:0000256" key="1">
    <source>
        <dbReference type="SAM" id="MobiDB-lite"/>
    </source>
</evidence>
<accession>A0AAJ8BNA2</accession>
<dbReference type="RefSeq" id="XP_059599561.1">
    <property type="nucleotide sequence ID" value="XM_059745339.1"/>
</dbReference>
<gene>
    <name evidence="2" type="ORF">An16g08350</name>
</gene>
<dbReference type="KEGG" id="ang:An16g08350"/>
<feature type="region of interest" description="Disordered" evidence="1">
    <location>
        <begin position="75"/>
        <end position="113"/>
    </location>
</feature>
<dbReference type="AlphaFoldDB" id="A0AAJ8BNA2"/>
<dbReference type="GeneID" id="84593528"/>
<feature type="compositionally biased region" description="Basic and acidic residues" evidence="1">
    <location>
        <begin position="34"/>
        <end position="49"/>
    </location>
</feature>
<feature type="region of interest" description="Disordered" evidence="1">
    <location>
        <begin position="25"/>
        <end position="49"/>
    </location>
</feature>
<dbReference type="VEuPathDB" id="FungiDB:An16g08350"/>
<organism evidence="2">
    <name type="scientific">Aspergillus niger</name>
    <dbReference type="NCBI Taxonomy" id="5061"/>
    <lineage>
        <taxon>Eukaryota</taxon>
        <taxon>Fungi</taxon>
        <taxon>Dikarya</taxon>
        <taxon>Ascomycota</taxon>
        <taxon>Pezizomycotina</taxon>
        <taxon>Eurotiomycetes</taxon>
        <taxon>Eurotiomycetidae</taxon>
        <taxon>Eurotiales</taxon>
        <taxon>Aspergillaceae</taxon>
        <taxon>Aspergillus</taxon>
        <taxon>Aspergillus subgen. Circumdati</taxon>
    </lineage>
</organism>
<feature type="compositionally biased region" description="Basic and acidic residues" evidence="1">
    <location>
        <begin position="86"/>
        <end position="97"/>
    </location>
</feature>
<reference evidence="2" key="2">
    <citation type="submission" date="2025-08" db="UniProtKB">
        <authorList>
            <consortium name="RefSeq"/>
        </authorList>
    </citation>
    <scope>IDENTIFICATION</scope>
</reference>
<sequence>MAKRGIDNAPWHLRCQVEVAIKCPEYGRGKRAGRTKDDRNPKNAMERGEDRKWALIHAGDPWMATIEIWAAEEDGKASEEILAGHPWHDFPPERLQDGPDNPDSPDSPDRLDG</sequence>
<reference evidence="2" key="1">
    <citation type="submission" date="2025-02" db="EMBL/GenBank/DDBJ databases">
        <authorList>
            <consortium name="NCBI Genome Project"/>
        </authorList>
    </citation>
    <scope>NUCLEOTIDE SEQUENCE</scope>
</reference>
<protein>
    <submittedName>
        <fullName evidence="2">Uncharacterized protein</fullName>
    </submittedName>
</protein>
<evidence type="ECO:0000313" key="2">
    <source>
        <dbReference type="RefSeq" id="XP_059599561.1"/>
    </source>
</evidence>
<proteinExistence type="predicted"/>
<name>A0AAJ8BNA2_ASPNG</name>